<accession>A0A431WCW6</accession>
<evidence type="ECO:0000313" key="2">
    <source>
        <dbReference type="EMBL" id="RTR33219.1"/>
    </source>
</evidence>
<dbReference type="Proteomes" id="UP000282060">
    <property type="component" value="Unassembled WGS sequence"/>
</dbReference>
<protein>
    <submittedName>
        <fullName evidence="2">Uncharacterized protein</fullName>
    </submittedName>
</protein>
<dbReference type="OrthoDB" id="6267130at2"/>
<comment type="caution">
    <text evidence="2">The sequence shown here is derived from an EMBL/GenBank/DDBJ whole genome shotgun (WGS) entry which is preliminary data.</text>
</comment>
<dbReference type="AlphaFoldDB" id="A0A431WCW6"/>
<keyword evidence="3" id="KW-1185">Reference proteome</keyword>
<dbReference type="RefSeq" id="WP_126504777.1">
    <property type="nucleotide sequence ID" value="NZ_RXNV01000002.1"/>
</dbReference>
<feature type="compositionally biased region" description="Polar residues" evidence="1">
    <location>
        <begin position="1"/>
        <end position="51"/>
    </location>
</feature>
<organism evidence="2 3">
    <name type="scientific">Shewanella atlantica</name>
    <dbReference type="NCBI Taxonomy" id="271099"/>
    <lineage>
        <taxon>Bacteria</taxon>
        <taxon>Pseudomonadati</taxon>
        <taxon>Pseudomonadota</taxon>
        <taxon>Gammaproteobacteria</taxon>
        <taxon>Alteromonadales</taxon>
        <taxon>Shewanellaceae</taxon>
        <taxon>Shewanella</taxon>
    </lineage>
</organism>
<proteinExistence type="predicted"/>
<gene>
    <name evidence="2" type="ORF">EKG39_05580</name>
</gene>
<sequence>MQIQSNLFAPSTTKAPGVSSSNVKRSQVEPSHQVEQSHKSQGLEASQQVTHGQADKENSQQHALSAPPQNPSPEELESRLVAKLEYEQQTQGTEGAVAHYLANQHAAQREAIQQMVGIDTYA</sequence>
<reference evidence="2 3" key="1">
    <citation type="submission" date="2018-12" db="EMBL/GenBank/DDBJ databases">
        <authorList>
            <person name="Yu L."/>
        </authorList>
    </citation>
    <scope>NUCLEOTIDE SEQUENCE [LARGE SCALE GENOMIC DNA]</scope>
    <source>
        <strain evidence="2 3">HAW-EB5</strain>
    </source>
</reference>
<dbReference type="EMBL" id="RXNV01000002">
    <property type="protein sequence ID" value="RTR33219.1"/>
    <property type="molecule type" value="Genomic_DNA"/>
</dbReference>
<feature type="region of interest" description="Disordered" evidence="1">
    <location>
        <begin position="1"/>
        <end position="78"/>
    </location>
</feature>
<evidence type="ECO:0000256" key="1">
    <source>
        <dbReference type="SAM" id="MobiDB-lite"/>
    </source>
</evidence>
<evidence type="ECO:0000313" key="3">
    <source>
        <dbReference type="Proteomes" id="UP000282060"/>
    </source>
</evidence>
<name>A0A431WCW6_9GAMM</name>